<feature type="binding site" evidence="7">
    <location>
        <position position="254"/>
    </location>
    <ligand>
        <name>substrate</name>
    </ligand>
</feature>
<evidence type="ECO:0000256" key="4">
    <source>
        <dbReference type="PIRNR" id="PIRNR000099"/>
    </source>
</evidence>
<feature type="binding site" evidence="8">
    <location>
        <position position="251"/>
    </location>
    <ligand>
        <name>Zn(2+)</name>
        <dbReference type="ChEBI" id="CHEBI:29105"/>
    </ligand>
</feature>
<evidence type="ECO:0000313" key="10">
    <source>
        <dbReference type="EMBL" id="RVT41989.1"/>
    </source>
</evidence>
<accession>A0A437J906</accession>
<dbReference type="EMBL" id="RZUL01000002">
    <property type="protein sequence ID" value="RVT41989.1"/>
    <property type="molecule type" value="Genomic_DNA"/>
</dbReference>
<evidence type="ECO:0000256" key="6">
    <source>
        <dbReference type="PIRSR" id="PIRSR000099-2"/>
    </source>
</evidence>
<dbReference type="InterPro" id="IPR016161">
    <property type="entry name" value="Ald_DH/histidinol_DH"/>
</dbReference>
<dbReference type="GO" id="GO:0051287">
    <property type="term" value="F:NAD binding"/>
    <property type="evidence" value="ECO:0007669"/>
    <property type="project" value="InterPro"/>
</dbReference>
<dbReference type="GO" id="GO:0046872">
    <property type="term" value="F:metal ion binding"/>
    <property type="evidence" value="ECO:0007669"/>
    <property type="project" value="UniProtKB-KW"/>
</dbReference>
<feature type="binding site" evidence="6">
    <location>
        <position position="121"/>
    </location>
    <ligand>
        <name>NAD(+)</name>
        <dbReference type="ChEBI" id="CHEBI:57540"/>
    </ligand>
</feature>
<reference evidence="10 11" key="1">
    <citation type="submission" date="2019-01" db="EMBL/GenBank/DDBJ databases">
        <authorList>
            <person name="Chen W.-M."/>
        </authorList>
    </citation>
    <scope>NUCLEOTIDE SEQUENCE [LARGE SCALE GENOMIC DNA]</scope>
    <source>
        <strain evidence="10 11">TLA-22</strain>
    </source>
</reference>
<organism evidence="10 11">
    <name type="scientific">Sphingobium algorifonticola</name>
    <dbReference type="NCBI Taxonomy" id="2008318"/>
    <lineage>
        <taxon>Bacteria</taxon>
        <taxon>Pseudomonadati</taxon>
        <taxon>Pseudomonadota</taxon>
        <taxon>Alphaproteobacteria</taxon>
        <taxon>Sphingomonadales</taxon>
        <taxon>Sphingomonadaceae</taxon>
        <taxon>Sphingobium</taxon>
    </lineage>
</organism>
<dbReference type="PRINTS" id="PR00083">
    <property type="entry name" value="HOLDHDRGNASE"/>
</dbReference>
<protein>
    <submittedName>
        <fullName evidence="10">Histidinol dehydrogenase</fullName>
        <ecNumber evidence="10">1.1.1.23</ecNumber>
    </submittedName>
</protein>
<comment type="caution">
    <text evidence="10">The sequence shown here is derived from an EMBL/GenBank/DDBJ whole genome shotgun (WGS) entry which is preliminary data.</text>
</comment>
<evidence type="ECO:0000256" key="5">
    <source>
        <dbReference type="PIRSR" id="PIRSR000099-1"/>
    </source>
</evidence>
<proteinExistence type="inferred from homology"/>
<dbReference type="PIRSF" id="PIRSF000099">
    <property type="entry name" value="Histidinol_dh"/>
    <property type="match status" value="1"/>
</dbReference>
<dbReference type="PANTHER" id="PTHR21256">
    <property type="entry name" value="HISTIDINOL DEHYDROGENASE HDH"/>
    <property type="match status" value="1"/>
</dbReference>
<keyword evidence="6" id="KW-0520">NAD</keyword>
<evidence type="ECO:0000256" key="1">
    <source>
        <dbReference type="ARBA" id="ARBA00022723"/>
    </source>
</evidence>
<dbReference type="OrthoDB" id="9805269at2"/>
<feature type="active site" description="Proton acceptor" evidence="5">
    <location>
        <position position="319"/>
    </location>
</feature>
<feature type="binding site" evidence="8">
    <location>
        <position position="254"/>
    </location>
    <ligand>
        <name>Zn(2+)</name>
        <dbReference type="ChEBI" id="CHEBI:29105"/>
    </ligand>
</feature>
<feature type="binding site" evidence="7">
    <location>
        <position position="251"/>
    </location>
    <ligand>
        <name>substrate</name>
    </ligand>
</feature>
<feature type="binding site" evidence="8">
    <location>
        <position position="353"/>
    </location>
    <ligand>
        <name>Zn(2+)</name>
        <dbReference type="ChEBI" id="CHEBI:29105"/>
    </ligand>
</feature>
<feature type="binding site" evidence="7">
    <location>
        <position position="408"/>
    </location>
    <ligand>
        <name>substrate</name>
    </ligand>
</feature>
<feature type="binding site" evidence="6">
    <location>
        <position position="182"/>
    </location>
    <ligand>
        <name>NAD(+)</name>
        <dbReference type="ChEBI" id="CHEBI:57540"/>
    </ligand>
</feature>
<evidence type="ECO:0000256" key="8">
    <source>
        <dbReference type="PIRSR" id="PIRSR000099-4"/>
    </source>
</evidence>
<dbReference type="NCBIfam" id="TIGR00069">
    <property type="entry name" value="hisD"/>
    <property type="match status" value="1"/>
</dbReference>
<dbReference type="AlphaFoldDB" id="A0A437J906"/>
<dbReference type="InterPro" id="IPR001692">
    <property type="entry name" value="Histidinol_DH_CS"/>
</dbReference>
<dbReference type="Pfam" id="PF00815">
    <property type="entry name" value="Histidinol_dh"/>
    <property type="match status" value="1"/>
</dbReference>
<name>A0A437J906_9SPHN</name>
<feature type="binding site" evidence="7">
    <location>
        <position position="228"/>
    </location>
    <ligand>
        <name>substrate</name>
    </ligand>
</feature>
<feature type="binding site" evidence="7">
    <location>
        <position position="320"/>
    </location>
    <ligand>
        <name>substrate</name>
    </ligand>
</feature>
<dbReference type="GO" id="GO:0004399">
    <property type="term" value="F:histidinol dehydrogenase activity"/>
    <property type="evidence" value="ECO:0007669"/>
    <property type="project" value="UniProtKB-EC"/>
</dbReference>
<evidence type="ECO:0000256" key="2">
    <source>
        <dbReference type="ARBA" id="ARBA00022833"/>
    </source>
</evidence>
<evidence type="ECO:0000313" key="11">
    <source>
        <dbReference type="Proteomes" id="UP000282977"/>
    </source>
</evidence>
<dbReference type="SUPFAM" id="SSF53720">
    <property type="entry name" value="ALDH-like"/>
    <property type="match status" value="1"/>
</dbReference>
<evidence type="ECO:0000256" key="7">
    <source>
        <dbReference type="PIRSR" id="PIRSR000099-3"/>
    </source>
</evidence>
<dbReference type="GO" id="GO:0000105">
    <property type="term" value="P:L-histidine biosynthetic process"/>
    <property type="evidence" value="ECO:0007669"/>
    <property type="project" value="InterPro"/>
</dbReference>
<keyword evidence="11" id="KW-1185">Reference proteome</keyword>
<dbReference type="RefSeq" id="WP_127690178.1">
    <property type="nucleotide sequence ID" value="NZ_RZUL01000002.1"/>
</dbReference>
<dbReference type="Gene3D" id="3.40.50.1980">
    <property type="entry name" value="Nitrogenase molybdenum iron protein domain"/>
    <property type="match status" value="2"/>
</dbReference>
<comment type="similarity">
    <text evidence="4 9">Belongs to the histidinol dehydrogenase family.</text>
</comment>
<comment type="cofactor">
    <cofactor evidence="8">
        <name>Zn(2+)</name>
        <dbReference type="ChEBI" id="CHEBI:29105"/>
    </cofactor>
    <text evidence="8">Binds 1 zinc ion per subunit.</text>
</comment>
<feature type="binding site" evidence="6">
    <location>
        <position position="205"/>
    </location>
    <ligand>
        <name>NAD(+)</name>
        <dbReference type="ChEBI" id="CHEBI:57540"/>
    </ligand>
</feature>
<evidence type="ECO:0000256" key="9">
    <source>
        <dbReference type="RuleBase" id="RU004175"/>
    </source>
</evidence>
<dbReference type="Proteomes" id="UP000282977">
    <property type="component" value="Unassembled WGS sequence"/>
</dbReference>
<dbReference type="PANTHER" id="PTHR21256:SF14">
    <property type="entry name" value="HISTIDINOL DEHYDROGENASE"/>
    <property type="match status" value="1"/>
</dbReference>
<dbReference type="InterPro" id="IPR012131">
    <property type="entry name" value="Hstdl_DH"/>
</dbReference>
<dbReference type="GO" id="GO:0005829">
    <property type="term" value="C:cytosol"/>
    <property type="evidence" value="ECO:0007669"/>
    <property type="project" value="TreeGrafter"/>
</dbReference>
<keyword evidence="1 8" id="KW-0479">Metal-binding</keyword>
<feature type="binding site" evidence="7">
    <location>
        <position position="413"/>
    </location>
    <ligand>
        <name>substrate</name>
    </ligand>
</feature>
<feature type="binding site" evidence="8">
    <location>
        <position position="413"/>
    </location>
    <ligand>
        <name>Zn(2+)</name>
        <dbReference type="ChEBI" id="CHEBI:29105"/>
    </ligand>
</feature>
<feature type="active site" description="Proton acceptor" evidence="5">
    <location>
        <position position="320"/>
    </location>
</feature>
<dbReference type="FunFam" id="3.40.50.1980:FF:000001">
    <property type="entry name" value="Histidinol dehydrogenase"/>
    <property type="match status" value="1"/>
</dbReference>
<gene>
    <name evidence="10" type="primary">hisD</name>
    <name evidence="10" type="ORF">ENE74_06995</name>
</gene>
<feature type="binding site" evidence="7">
    <location>
        <position position="353"/>
    </location>
    <ligand>
        <name>substrate</name>
    </ligand>
</feature>
<dbReference type="Gene3D" id="1.20.5.1300">
    <property type="match status" value="1"/>
</dbReference>
<keyword evidence="3 4" id="KW-0560">Oxidoreductase</keyword>
<dbReference type="CDD" id="cd06572">
    <property type="entry name" value="Histidinol_dh"/>
    <property type="match status" value="1"/>
</dbReference>
<dbReference type="PROSITE" id="PS00611">
    <property type="entry name" value="HISOL_DEHYDROGENASE"/>
    <property type="match status" value="1"/>
</dbReference>
<keyword evidence="2 8" id="KW-0862">Zinc</keyword>
<evidence type="ECO:0000256" key="3">
    <source>
        <dbReference type="ARBA" id="ARBA00023002"/>
    </source>
</evidence>
<dbReference type="InterPro" id="IPR022695">
    <property type="entry name" value="Histidinol_DH_monofunct"/>
</dbReference>
<dbReference type="EC" id="1.1.1.23" evidence="10"/>
<sequence>MAEYLKRGATAQAKADADRKVRDIVEATLADIEARGDAAVRDLSIKFDGWDRESYVLTAQEKQDCLDQLSGQDLKDIEFAQTQVRNFAQIQRASMQDVEVETLPGVVLGHRNIPLNSAGCYVPGGKYPLLASAHMSVITAKVAGVPRVITCAPPFQGKPAPAIVAAQVMAGADEIYALGGIQAVGAMALGTETISPVDILVGPGNAFVAEAKRQLYGRVGIDLFAGPTETLVIADEIGCDGELAATDLLGQAEHGPDSPAVLLTTSRALAEETMREVERLLTILPTADYARKAWETYGEVIVAEDDAEMVRIADEIASEHVQVMTRDPDYFLKHMTNYGALFLGARTNVSYGDKVIGTNHTLPTKKAARYTGGLWVGKFIKTCTYQRVLTDEASAMIGEYCSRLCALEGFAGHGEQANIRVRRYGGRDVPYAGRAEPLIVAAE</sequence>